<dbReference type="GO" id="GO:0031470">
    <property type="term" value="C:carboxysome"/>
    <property type="evidence" value="ECO:0007669"/>
    <property type="project" value="UniProtKB-SubCell"/>
</dbReference>
<evidence type="ECO:0000256" key="6">
    <source>
        <dbReference type="ARBA" id="ARBA00023866"/>
    </source>
</evidence>
<dbReference type="Gene3D" id="1.10.1200.210">
    <property type="entry name" value="Chaperonin-like RbcX"/>
    <property type="match status" value="1"/>
</dbReference>
<accession>A0A8J7Z8I5</accession>
<dbReference type="InterPro" id="IPR038052">
    <property type="entry name" value="Chaperonin_RbcX_sf"/>
</dbReference>
<keyword evidence="2 8" id="KW-0602">Photosynthesis</keyword>
<evidence type="ECO:0000313" key="10">
    <source>
        <dbReference type="EMBL" id="NDJ20003.1"/>
    </source>
</evidence>
<comment type="subunit">
    <text evidence="8">Homodimer. Interacts with the exposed C-terminal peptide of RbcL via its central cleft, contacts a second RbcL monomer via its peripheral polar surface.</text>
</comment>
<comment type="domain">
    <text evidence="8">The homodimer has 2 functional domains, a central cleft essential for production of soluble RbcL in which the RbcL peptide binds, and a polar surface which plays a role in correct RbcL subunit arrangement.</text>
</comment>
<keyword evidence="5 8" id="KW-1282">Carboxysome</keyword>
<evidence type="ECO:0000256" key="3">
    <source>
        <dbReference type="ARBA" id="ARBA00023186"/>
    </source>
</evidence>
<protein>
    <recommendedName>
        <fullName evidence="6 8">RuBisCO chaperone RbcX</fullName>
    </recommendedName>
</protein>
<gene>
    <name evidence="8" type="primary">rbcX</name>
    <name evidence="10" type="ORF">GS601_22445</name>
</gene>
<dbReference type="Pfam" id="PF02341">
    <property type="entry name" value="RbcX"/>
    <property type="match status" value="1"/>
</dbReference>
<comment type="caution">
    <text evidence="10">The sequence shown here is derived from an EMBL/GenBank/DDBJ whole genome shotgun (WGS) entry which is preliminary data.</text>
</comment>
<dbReference type="AlphaFoldDB" id="A0A8J7Z8I5"/>
<evidence type="ECO:0000256" key="2">
    <source>
        <dbReference type="ARBA" id="ARBA00022531"/>
    </source>
</evidence>
<dbReference type="GO" id="GO:0110102">
    <property type="term" value="P:ribulose bisphosphate carboxylase complex assembly"/>
    <property type="evidence" value="ECO:0007669"/>
    <property type="project" value="UniProtKB-UniRule"/>
</dbReference>
<keyword evidence="3 8" id="KW-0143">Chaperone</keyword>
<dbReference type="GO" id="GO:0005737">
    <property type="term" value="C:cytoplasm"/>
    <property type="evidence" value="ECO:0007669"/>
    <property type="project" value="UniProtKB-SubCell"/>
</dbReference>
<dbReference type="EMBL" id="WVIE01000053">
    <property type="protein sequence ID" value="NDJ20003.1"/>
    <property type="molecule type" value="Genomic_DNA"/>
</dbReference>
<evidence type="ECO:0000256" key="1">
    <source>
        <dbReference type="ARBA" id="ARBA00022490"/>
    </source>
</evidence>
<dbReference type="GO" id="GO:0015979">
    <property type="term" value="P:photosynthesis"/>
    <property type="evidence" value="ECO:0007669"/>
    <property type="project" value="UniProtKB-KW"/>
</dbReference>
<comment type="similarity">
    <text evidence="8">Belongs to the RbcX family.</text>
</comment>
<comment type="subcellular location">
    <subcellularLocation>
        <location evidence="8">Carboxysome</location>
    </subcellularLocation>
    <subcellularLocation>
        <location evidence="8">Cytoplasm</location>
    </subcellularLocation>
    <text evidence="8">Most protein is cytoplasmic, but some is in the carboxysome.</text>
</comment>
<dbReference type="PANTHER" id="PTHR33791:SF1">
    <property type="entry name" value="RUBISCO CHAPERONE RBCX"/>
    <property type="match status" value="1"/>
</dbReference>
<dbReference type="InterPro" id="IPR003435">
    <property type="entry name" value="Chaperonin_RcbX"/>
</dbReference>
<feature type="compositionally biased region" description="Low complexity" evidence="9">
    <location>
        <begin position="117"/>
        <end position="126"/>
    </location>
</feature>
<keyword evidence="4 8" id="KW-0120">Carbon dioxide fixation</keyword>
<evidence type="ECO:0000313" key="11">
    <source>
        <dbReference type="Proteomes" id="UP000646053"/>
    </source>
</evidence>
<dbReference type="NCBIfam" id="NF047598">
    <property type="entry name" value="ChaprRbcXCyano"/>
    <property type="match status" value="1"/>
</dbReference>
<reference evidence="10" key="1">
    <citation type="submission" date="2019-12" db="EMBL/GenBank/DDBJ databases">
        <title>High-Quality draft genome sequences of three cyanobacteria isolated from the limestone walls of the Old Cathedral of Coimbra.</title>
        <authorList>
            <person name="Tiago I."/>
            <person name="Soares F."/>
            <person name="Portugal A."/>
        </authorList>
    </citation>
    <scope>NUCLEOTIDE SEQUENCE</scope>
    <source>
        <strain evidence="10">A</strain>
    </source>
</reference>
<organism evidence="10 11">
    <name type="scientific">Myxacorys almedinensis A</name>
    <dbReference type="NCBI Taxonomy" id="2690445"/>
    <lineage>
        <taxon>Bacteria</taxon>
        <taxon>Bacillati</taxon>
        <taxon>Cyanobacteriota</taxon>
        <taxon>Cyanophyceae</taxon>
        <taxon>Leptolyngbyales</taxon>
        <taxon>Leptolyngbyaceae</taxon>
        <taxon>Myxacorys</taxon>
        <taxon>Myxacorys almedinensis</taxon>
    </lineage>
</organism>
<feature type="region of interest" description="Disordered" evidence="9">
    <location>
        <begin position="96"/>
        <end position="136"/>
    </location>
</feature>
<comment type="function">
    <text evidence="8">An RbcL-specific chaperone. The central cleft of the RbcX homodimer (RbcX2) binds the C-terminus of an RbcL monomer, stabilizing the C-terminus and probably preventing its reassociation with chaperonin GroEL-ES. At the same time the peripheral region of RbcX2 binds a second RbcL monomer, bridging the RbcL homodimers in the correct orientation. The RbcX2(2)-bound RbcL dimers then assemble into the RbcL8 core (RbcL8-(RbcX2)8). RbcS binding triggers the release of RbcX2.</text>
</comment>
<dbReference type="InterPro" id="IPR046381">
    <property type="entry name" value="RbcX"/>
</dbReference>
<dbReference type="HAMAP" id="MF_00855">
    <property type="entry name" value="RbcX"/>
    <property type="match status" value="1"/>
</dbReference>
<evidence type="ECO:0000256" key="7">
    <source>
        <dbReference type="ARBA" id="ARBA00024446"/>
    </source>
</evidence>
<dbReference type="GO" id="GO:0015977">
    <property type="term" value="P:carbon fixation"/>
    <property type="evidence" value="ECO:0007669"/>
    <property type="project" value="UniProtKB-UniRule"/>
</dbReference>
<dbReference type="RefSeq" id="WP_162425526.1">
    <property type="nucleotide sequence ID" value="NZ_WVIE01000053.1"/>
</dbReference>
<dbReference type="Proteomes" id="UP000646053">
    <property type="component" value="Unassembled WGS sequence"/>
</dbReference>
<proteinExistence type="inferred from homology"/>
<dbReference type="SUPFAM" id="SSF158615">
    <property type="entry name" value="RbcX-like"/>
    <property type="match status" value="1"/>
</dbReference>
<name>A0A8J7Z8I5_9CYAN</name>
<evidence type="ECO:0000256" key="5">
    <source>
        <dbReference type="ARBA" id="ARBA00023669"/>
    </source>
</evidence>
<evidence type="ECO:0000256" key="4">
    <source>
        <dbReference type="ARBA" id="ARBA00023300"/>
    </source>
</evidence>
<dbReference type="PANTHER" id="PTHR33791">
    <property type="entry name" value="CHAPERONIN-LIKE RBCX PROTEIN 1, CHLOROPLASTIC"/>
    <property type="match status" value="1"/>
</dbReference>
<dbReference type="GO" id="GO:0044183">
    <property type="term" value="F:protein folding chaperone"/>
    <property type="evidence" value="ECO:0007669"/>
    <property type="project" value="InterPro"/>
</dbReference>
<sequence length="136" mass="15800">MDLKQIAKDTTKTLISYLTYRAVRVVLEQLDETEPKRAYWLHQFSSRESIQDGEQFLRRLFLEKPDLAFRILTVREHLASEIADYLPELLQSGMQQANMEQRKQQLERMTQIDLSDETSSPPESSDAIASEEPEAP</sequence>
<evidence type="ECO:0000256" key="9">
    <source>
        <dbReference type="SAM" id="MobiDB-lite"/>
    </source>
</evidence>
<keyword evidence="7" id="KW-1283">Bacterial microcompartment</keyword>
<evidence type="ECO:0000256" key="8">
    <source>
        <dbReference type="HAMAP-Rule" id="MF_00855"/>
    </source>
</evidence>
<keyword evidence="11" id="KW-1185">Reference proteome</keyword>
<keyword evidence="1 8" id="KW-0963">Cytoplasm</keyword>